<dbReference type="PANTHER" id="PTHR33361:SF15">
    <property type="entry name" value="DUF885 FAMILY LIPOPROTEIN"/>
    <property type="match status" value="1"/>
</dbReference>
<accession>A0A1F6TNB1</accession>
<dbReference type="InterPro" id="IPR010281">
    <property type="entry name" value="DUF885"/>
</dbReference>
<proteinExistence type="predicted"/>
<evidence type="ECO:0000313" key="2">
    <source>
        <dbReference type="Proteomes" id="UP000178885"/>
    </source>
</evidence>
<evidence type="ECO:0000313" key="1">
    <source>
        <dbReference type="EMBL" id="OGI46546.1"/>
    </source>
</evidence>
<dbReference type="STRING" id="1817760.A2151_03940"/>
<protein>
    <recommendedName>
        <fullName evidence="3">DUF885 domain-containing protein</fullName>
    </recommendedName>
</protein>
<name>A0A1F6TNB1_9PROT</name>
<gene>
    <name evidence="1" type="ORF">A2151_03940</name>
</gene>
<organism evidence="1 2">
    <name type="scientific">Candidatus Muproteobacteria bacterium RBG_16_65_34</name>
    <dbReference type="NCBI Taxonomy" id="1817760"/>
    <lineage>
        <taxon>Bacteria</taxon>
        <taxon>Pseudomonadati</taxon>
        <taxon>Pseudomonadota</taxon>
        <taxon>Candidatus Muproteobacteria</taxon>
    </lineage>
</organism>
<dbReference type="AlphaFoldDB" id="A0A1F6TNB1"/>
<reference evidence="1 2" key="1">
    <citation type="journal article" date="2016" name="Nat. Commun.">
        <title>Thousands of microbial genomes shed light on interconnected biogeochemical processes in an aquifer system.</title>
        <authorList>
            <person name="Anantharaman K."/>
            <person name="Brown C.T."/>
            <person name="Hug L.A."/>
            <person name="Sharon I."/>
            <person name="Castelle C.J."/>
            <person name="Probst A.J."/>
            <person name="Thomas B.C."/>
            <person name="Singh A."/>
            <person name="Wilkins M.J."/>
            <person name="Karaoz U."/>
            <person name="Brodie E.L."/>
            <person name="Williams K.H."/>
            <person name="Hubbard S.S."/>
            <person name="Banfield J.F."/>
        </authorList>
    </citation>
    <scope>NUCLEOTIDE SEQUENCE [LARGE SCALE GENOMIC DNA]</scope>
</reference>
<dbReference type="PANTHER" id="PTHR33361">
    <property type="entry name" value="GLR0591 PROTEIN"/>
    <property type="match status" value="1"/>
</dbReference>
<comment type="caution">
    <text evidence="1">The sequence shown here is derived from an EMBL/GenBank/DDBJ whole genome shotgun (WGS) entry which is preliminary data.</text>
</comment>
<dbReference type="Pfam" id="PF05960">
    <property type="entry name" value="DUF885"/>
    <property type="match status" value="1"/>
</dbReference>
<sequence length="552" mass="61092">MSAAHFQELARAYYSAWFRYHPEAAVDAGVPGYAHLLPRCTEEARGALVCLNDELRAGLEELDRGGLGADEALDYDLLLGAIRLENQYLIEIEPRCPDPQRWLPIHAVYQLTIRPVEDFEDALRARLAAIPAFLREVREFLIPRAAGIPPLWLQSAVAAARGGIAFLRGLPQHPKIAAAGEGMRLEAALGTAIRSLEAHADFLATDLAARARGAFACGEAYFEQLLGQRHFLDVSRDELYRFGQELVARTRSELAAACRALTGGEDLAAALARFRAEHPARDRLLEVYRQEMRAARAFVAARGLVAMPEREGLDVVETPAFLRHEIPFAAYCEPAPNDPEQRGYYYVTPPETDAALAEHDYAGIQHTCVHEAWPGHHLQFVTANRNPVARTLPRLLNASATLYEGWALYSESLMRAQGFLGRPEQGLLLLRDRLWRALRILIDIGIHTRGETLETGAQRLVEQLGFPPAQALAELTWYSRAPTVPLGYAVGWALIDTLRGEANLPLREFHDRLLSAGSIALPLVIRRAFGAETWSQVQGSVFGPRTERSAGG</sequence>
<evidence type="ECO:0008006" key="3">
    <source>
        <dbReference type="Google" id="ProtNLM"/>
    </source>
</evidence>
<dbReference type="EMBL" id="MFSU01000079">
    <property type="protein sequence ID" value="OGI46546.1"/>
    <property type="molecule type" value="Genomic_DNA"/>
</dbReference>
<dbReference type="Proteomes" id="UP000178885">
    <property type="component" value="Unassembled WGS sequence"/>
</dbReference>